<dbReference type="SUPFAM" id="SSF51430">
    <property type="entry name" value="NAD(P)-linked oxidoreductase"/>
    <property type="match status" value="1"/>
</dbReference>
<dbReference type="InterPro" id="IPR020471">
    <property type="entry name" value="AKR"/>
</dbReference>
<dbReference type="GO" id="GO:0005829">
    <property type="term" value="C:cytosol"/>
    <property type="evidence" value="ECO:0007669"/>
    <property type="project" value="TreeGrafter"/>
</dbReference>
<reference evidence="2" key="1">
    <citation type="journal article" date="2023" name="Comput. Struct. Biotechnol. J.">
        <title>Discovery of a novel marine Bacteroidetes with a rich repertoire of carbohydrate-active enzymes.</title>
        <authorList>
            <person name="Chen B."/>
            <person name="Liu G."/>
            <person name="Chen Q."/>
            <person name="Wang H."/>
            <person name="Liu L."/>
            <person name="Tang K."/>
        </authorList>
    </citation>
    <scope>NUCLEOTIDE SEQUENCE</scope>
    <source>
        <strain evidence="2">TK19036</strain>
    </source>
</reference>
<dbReference type="GO" id="GO:0016491">
    <property type="term" value="F:oxidoreductase activity"/>
    <property type="evidence" value="ECO:0007669"/>
    <property type="project" value="InterPro"/>
</dbReference>
<dbReference type="AlphaFoldDB" id="A0AA49JEX6"/>
<name>A0AA49JEX6_9BACT</name>
<dbReference type="Pfam" id="PF00248">
    <property type="entry name" value="Aldo_ket_red"/>
    <property type="match status" value="1"/>
</dbReference>
<organism evidence="2">
    <name type="scientific">Roseihalotalea indica</name>
    <dbReference type="NCBI Taxonomy" id="2867963"/>
    <lineage>
        <taxon>Bacteria</taxon>
        <taxon>Pseudomonadati</taxon>
        <taxon>Bacteroidota</taxon>
        <taxon>Cytophagia</taxon>
        <taxon>Cytophagales</taxon>
        <taxon>Catalimonadaceae</taxon>
        <taxon>Roseihalotalea</taxon>
    </lineage>
</organism>
<dbReference type="InterPro" id="IPR023210">
    <property type="entry name" value="NADP_OxRdtase_dom"/>
</dbReference>
<evidence type="ECO:0000313" key="2">
    <source>
        <dbReference type="EMBL" id="WKN34824.1"/>
    </source>
</evidence>
<evidence type="ECO:0000259" key="1">
    <source>
        <dbReference type="Pfam" id="PF00248"/>
    </source>
</evidence>
<feature type="domain" description="NADP-dependent oxidoreductase" evidence="1">
    <location>
        <begin position="22"/>
        <end position="335"/>
    </location>
</feature>
<sequence>MRIERLTNGKALKTPKLELSPVIFGTSGLGNMFEVLQEQAKYTIVSECVRLSKGTVVFDSAGKYGAGLSLEVLGKCLKRLNVVPERAIISNKLGWLRTELASEEPIFEPGVWKDLKYDAVQKISYDGIMECFEQGNELLDGYSPQMVSVHDPDEYLETAQDLLQKKQRYENILQAYQALEQLKLQGKVKAIGVGAKDWQVIRKIACDVPLDWVMFANSATIKTHPQELIDFIRDLDSRGVTIINSAVFHSGFLVGGDYFDYKLIKEGSPESDGLFHWRNQFFSICRAFDVAPTAACVQFALHIPGVKSVALNPTEVRHVQENLLLPNQVIPHAFWQALKTEGLISREYGEINKSVNGR</sequence>
<dbReference type="PANTHER" id="PTHR42686:SF1">
    <property type="entry name" value="GH17980P-RELATED"/>
    <property type="match status" value="1"/>
</dbReference>
<dbReference type="PANTHER" id="PTHR42686">
    <property type="entry name" value="GH17980P-RELATED"/>
    <property type="match status" value="1"/>
</dbReference>
<accession>A0AA49JEX6</accession>
<protein>
    <submittedName>
        <fullName evidence="2">Aldo/keto reductase</fullName>
    </submittedName>
</protein>
<dbReference type="Gene3D" id="3.20.20.100">
    <property type="entry name" value="NADP-dependent oxidoreductase domain"/>
    <property type="match status" value="1"/>
</dbReference>
<dbReference type="InterPro" id="IPR036812">
    <property type="entry name" value="NAD(P)_OxRdtase_dom_sf"/>
</dbReference>
<dbReference type="CDD" id="cd19152">
    <property type="entry name" value="AKR_AKR15A"/>
    <property type="match status" value="1"/>
</dbReference>
<gene>
    <name evidence="2" type="ORF">K4G66_20840</name>
</gene>
<reference evidence="2" key="2">
    <citation type="journal article" date="2024" name="Antonie Van Leeuwenhoek">
        <title>Roseihalotalea indica gen. nov., sp. nov., a halophilic Bacteroidetes from mesopelagic Southwest Indian Ocean with higher carbohydrate metabolic potential.</title>
        <authorList>
            <person name="Chen B."/>
            <person name="Zhang M."/>
            <person name="Lin D."/>
            <person name="Ye J."/>
            <person name="Tang K."/>
        </authorList>
    </citation>
    <scope>NUCLEOTIDE SEQUENCE</scope>
    <source>
        <strain evidence="2">TK19036</strain>
    </source>
</reference>
<proteinExistence type="predicted"/>
<dbReference type="EMBL" id="CP120682">
    <property type="protein sequence ID" value="WKN34824.1"/>
    <property type="molecule type" value="Genomic_DNA"/>
</dbReference>